<evidence type="ECO:0000313" key="2">
    <source>
        <dbReference type="EMBL" id="RQO84859.1"/>
    </source>
</evidence>
<dbReference type="Proteomes" id="UP000006729">
    <property type="component" value="Chromosome 1"/>
</dbReference>
<feature type="transmembrane region" description="Helical" evidence="1">
    <location>
        <begin position="7"/>
        <end position="31"/>
    </location>
</feature>
<accession>A0A3N7EBW2</accession>
<sequence length="84" mass="9086">MVVVQRVAMLVVVAAALEVVAVVVMVLVVSMELGTEAVEATVLVAMLLENATRYYTNLKKNLPVRCGARNKSNLVKNMLISTII</sequence>
<reference evidence="2 3" key="1">
    <citation type="journal article" date="2006" name="Science">
        <title>The genome of black cottonwood, Populus trichocarpa (Torr. &amp; Gray).</title>
        <authorList>
            <person name="Tuskan G.A."/>
            <person name="Difazio S."/>
            <person name="Jansson S."/>
            <person name="Bohlmann J."/>
            <person name="Grigoriev I."/>
            <person name="Hellsten U."/>
            <person name="Putnam N."/>
            <person name="Ralph S."/>
            <person name="Rombauts S."/>
            <person name="Salamov A."/>
            <person name="Schein J."/>
            <person name="Sterck L."/>
            <person name="Aerts A."/>
            <person name="Bhalerao R.R."/>
            <person name="Bhalerao R.P."/>
            <person name="Blaudez D."/>
            <person name="Boerjan W."/>
            <person name="Brun A."/>
            <person name="Brunner A."/>
            <person name="Busov V."/>
            <person name="Campbell M."/>
            <person name="Carlson J."/>
            <person name="Chalot M."/>
            <person name="Chapman J."/>
            <person name="Chen G.L."/>
            <person name="Cooper D."/>
            <person name="Coutinho P.M."/>
            <person name="Couturier J."/>
            <person name="Covert S."/>
            <person name="Cronk Q."/>
            <person name="Cunningham R."/>
            <person name="Davis J."/>
            <person name="Degroeve S."/>
            <person name="Dejardin A."/>
            <person name="Depamphilis C."/>
            <person name="Detter J."/>
            <person name="Dirks B."/>
            <person name="Dubchak I."/>
            <person name="Duplessis S."/>
            <person name="Ehlting J."/>
            <person name="Ellis B."/>
            <person name="Gendler K."/>
            <person name="Goodstein D."/>
            <person name="Gribskov M."/>
            <person name="Grimwood J."/>
            <person name="Groover A."/>
            <person name="Gunter L."/>
            <person name="Hamberger B."/>
            <person name="Heinze B."/>
            <person name="Helariutta Y."/>
            <person name="Henrissat B."/>
            <person name="Holligan D."/>
            <person name="Holt R."/>
            <person name="Huang W."/>
            <person name="Islam-Faridi N."/>
            <person name="Jones S."/>
            <person name="Jones-Rhoades M."/>
            <person name="Jorgensen R."/>
            <person name="Joshi C."/>
            <person name="Kangasjarvi J."/>
            <person name="Karlsson J."/>
            <person name="Kelleher C."/>
            <person name="Kirkpatrick R."/>
            <person name="Kirst M."/>
            <person name="Kohler A."/>
            <person name="Kalluri U."/>
            <person name="Larimer F."/>
            <person name="Leebens-Mack J."/>
            <person name="Leple J.C."/>
            <person name="Locascio P."/>
            <person name="Lou Y."/>
            <person name="Lucas S."/>
            <person name="Martin F."/>
            <person name="Montanini B."/>
            <person name="Napoli C."/>
            <person name="Nelson D.R."/>
            <person name="Nelson C."/>
            <person name="Nieminen K."/>
            <person name="Nilsson O."/>
            <person name="Pereda V."/>
            <person name="Peter G."/>
            <person name="Philippe R."/>
            <person name="Pilate G."/>
            <person name="Poliakov A."/>
            <person name="Razumovskaya J."/>
            <person name="Richardson P."/>
            <person name="Rinaldi C."/>
            <person name="Ritland K."/>
            <person name="Rouze P."/>
            <person name="Ryaboy D."/>
            <person name="Schmutz J."/>
            <person name="Schrader J."/>
            <person name="Segerman B."/>
            <person name="Shin H."/>
            <person name="Siddiqui A."/>
            <person name="Sterky F."/>
            <person name="Terry A."/>
            <person name="Tsai C.J."/>
            <person name="Uberbacher E."/>
            <person name="Unneberg P."/>
            <person name="Vahala J."/>
            <person name="Wall K."/>
            <person name="Wessler S."/>
            <person name="Yang G."/>
            <person name="Yin T."/>
            <person name="Douglas C."/>
            <person name="Marra M."/>
            <person name="Sandberg G."/>
            <person name="Van de Peer Y."/>
            <person name="Rokhsar D."/>
        </authorList>
    </citation>
    <scope>NUCLEOTIDE SEQUENCE [LARGE SCALE GENOMIC DNA]</scope>
    <source>
        <strain evidence="3">cv. Nisqually</strain>
    </source>
</reference>
<keyword evidence="1" id="KW-0812">Transmembrane</keyword>
<evidence type="ECO:0000313" key="3">
    <source>
        <dbReference type="Proteomes" id="UP000006729"/>
    </source>
</evidence>
<organism evidence="2 3">
    <name type="scientific">Populus trichocarpa</name>
    <name type="common">Western balsam poplar</name>
    <name type="synonym">Populus balsamifera subsp. trichocarpa</name>
    <dbReference type="NCBI Taxonomy" id="3694"/>
    <lineage>
        <taxon>Eukaryota</taxon>
        <taxon>Viridiplantae</taxon>
        <taxon>Streptophyta</taxon>
        <taxon>Embryophyta</taxon>
        <taxon>Tracheophyta</taxon>
        <taxon>Spermatophyta</taxon>
        <taxon>Magnoliopsida</taxon>
        <taxon>eudicotyledons</taxon>
        <taxon>Gunneridae</taxon>
        <taxon>Pentapetalae</taxon>
        <taxon>rosids</taxon>
        <taxon>fabids</taxon>
        <taxon>Malpighiales</taxon>
        <taxon>Salicaceae</taxon>
        <taxon>Saliceae</taxon>
        <taxon>Populus</taxon>
    </lineage>
</organism>
<gene>
    <name evidence="2" type="ORF">POPTR_001G141825</name>
</gene>
<keyword evidence="1" id="KW-1133">Transmembrane helix</keyword>
<protein>
    <submittedName>
        <fullName evidence="2">Uncharacterized protein</fullName>
    </submittedName>
</protein>
<keyword evidence="1" id="KW-0472">Membrane</keyword>
<evidence type="ECO:0000256" key="1">
    <source>
        <dbReference type="SAM" id="Phobius"/>
    </source>
</evidence>
<dbReference type="AlphaFoldDB" id="A0A3N7EBW2"/>
<name>A0A3N7EBW2_POPTR</name>
<proteinExistence type="predicted"/>
<dbReference type="InParanoid" id="A0A3N7EBW2"/>
<dbReference type="EMBL" id="CM009290">
    <property type="protein sequence ID" value="RQO84859.1"/>
    <property type="molecule type" value="Genomic_DNA"/>
</dbReference>
<keyword evidence="3" id="KW-1185">Reference proteome</keyword>